<accession>A0A9J5WA32</accession>
<organism evidence="2 3">
    <name type="scientific">Solanum commersonii</name>
    <name type="common">Commerson's wild potato</name>
    <name type="synonym">Commerson's nightshade</name>
    <dbReference type="NCBI Taxonomy" id="4109"/>
    <lineage>
        <taxon>Eukaryota</taxon>
        <taxon>Viridiplantae</taxon>
        <taxon>Streptophyta</taxon>
        <taxon>Embryophyta</taxon>
        <taxon>Tracheophyta</taxon>
        <taxon>Spermatophyta</taxon>
        <taxon>Magnoliopsida</taxon>
        <taxon>eudicotyledons</taxon>
        <taxon>Gunneridae</taxon>
        <taxon>Pentapetalae</taxon>
        <taxon>asterids</taxon>
        <taxon>lamiids</taxon>
        <taxon>Solanales</taxon>
        <taxon>Solanaceae</taxon>
        <taxon>Solanoideae</taxon>
        <taxon>Solaneae</taxon>
        <taxon>Solanum</taxon>
    </lineage>
</organism>
<reference evidence="2 3" key="1">
    <citation type="submission" date="2020-09" db="EMBL/GenBank/DDBJ databases">
        <title>De no assembly of potato wild relative species, Solanum commersonii.</title>
        <authorList>
            <person name="Cho K."/>
        </authorList>
    </citation>
    <scope>NUCLEOTIDE SEQUENCE [LARGE SCALE GENOMIC DNA]</scope>
    <source>
        <strain evidence="2">LZ3.2</strain>
        <tissue evidence="2">Leaf</tissue>
    </source>
</reference>
<feature type="compositionally biased region" description="Polar residues" evidence="1">
    <location>
        <begin position="82"/>
        <end position="96"/>
    </location>
</feature>
<sequence>MSLAMRQEKFHTTKDTRYSSDYTSTDDWELSIPFKPSFLLSQIIGYPKSILYDGICDSIDQSNVGDGSFSVLTKHMQTNVNPASTGTNKVQMSSHSDILPEKDLPSDDTIVAHQNL</sequence>
<evidence type="ECO:0000313" key="2">
    <source>
        <dbReference type="EMBL" id="KAG5572183.1"/>
    </source>
</evidence>
<feature type="region of interest" description="Disordered" evidence="1">
    <location>
        <begin position="1"/>
        <end position="24"/>
    </location>
</feature>
<dbReference type="EMBL" id="JACXVP010000012">
    <property type="protein sequence ID" value="KAG5572183.1"/>
    <property type="molecule type" value="Genomic_DNA"/>
</dbReference>
<dbReference type="PANTHER" id="PTHR36886:SF12">
    <property type="entry name" value="C3H1-TYPE DOMAIN-CONTAINING PROTEIN"/>
    <property type="match status" value="1"/>
</dbReference>
<proteinExistence type="predicted"/>
<dbReference type="PANTHER" id="PTHR36886">
    <property type="entry name" value="PROTEIN FRIGIDA-ESSENTIAL 1"/>
    <property type="match status" value="1"/>
</dbReference>
<evidence type="ECO:0000313" key="3">
    <source>
        <dbReference type="Proteomes" id="UP000824120"/>
    </source>
</evidence>
<dbReference type="InterPro" id="IPR052650">
    <property type="entry name" value="Zinc_finger_CCCH"/>
</dbReference>
<dbReference type="Proteomes" id="UP000824120">
    <property type="component" value="Chromosome 12"/>
</dbReference>
<dbReference type="AlphaFoldDB" id="A0A9J5WA32"/>
<comment type="caution">
    <text evidence="2">The sequence shown here is derived from an EMBL/GenBank/DDBJ whole genome shotgun (WGS) entry which is preliminary data.</text>
</comment>
<evidence type="ECO:0000256" key="1">
    <source>
        <dbReference type="SAM" id="MobiDB-lite"/>
    </source>
</evidence>
<keyword evidence="3" id="KW-1185">Reference proteome</keyword>
<dbReference type="OrthoDB" id="1935339at2759"/>
<name>A0A9J5WA32_SOLCO</name>
<protein>
    <submittedName>
        <fullName evidence="2">Uncharacterized protein</fullName>
    </submittedName>
</protein>
<feature type="region of interest" description="Disordered" evidence="1">
    <location>
        <begin position="82"/>
        <end position="105"/>
    </location>
</feature>
<feature type="compositionally biased region" description="Basic and acidic residues" evidence="1">
    <location>
        <begin position="1"/>
        <end position="18"/>
    </location>
</feature>
<gene>
    <name evidence="2" type="ORF">H5410_061949</name>
</gene>